<keyword evidence="3" id="KW-0862">Zinc</keyword>
<keyword evidence="1" id="KW-0479">Metal-binding</keyword>
<keyword evidence="5" id="KW-0812">Transmembrane</keyword>
<dbReference type="InterPro" id="IPR007527">
    <property type="entry name" value="Znf_SWIM"/>
</dbReference>
<evidence type="ECO:0000256" key="1">
    <source>
        <dbReference type="ARBA" id="ARBA00022723"/>
    </source>
</evidence>
<keyword evidence="5" id="KW-1133">Transmembrane helix</keyword>
<evidence type="ECO:0000256" key="2">
    <source>
        <dbReference type="ARBA" id="ARBA00022771"/>
    </source>
</evidence>
<name>A0A1Q3BRF3_CEPFO</name>
<dbReference type="OrthoDB" id="1937322at2759"/>
<feature type="region of interest" description="Disordered" evidence="4">
    <location>
        <begin position="62"/>
        <end position="87"/>
    </location>
</feature>
<accession>A0A1Q3BRF3</accession>
<dbReference type="GO" id="GO:0008270">
    <property type="term" value="F:zinc ion binding"/>
    <property type="evidence" value="ECO:0007669"/>
    <property type="project" value="UniProtKB-KW"/>
</dbReference>
<dbReference type="EMBL" id="BDDD01007905">
    <property type="protein sequence ID" value="GAV91712.1"/>
    <property type="molecule type" value="Genomic_DNA"/>
</dbReference>
<evidence type="ECO:0000259" key="6">
    <source>
        <dbReference type="SMART" id="SM00575"/>
    </source>
</evidence>
<reference evidence="9" key="1">
    <citation type="submission" date="2016-04" db="EMBL/GenBank/DDBJ databases">
        <title>Cephalotus genome sequencing.</title>
        <authorList>
            <person name="Fukushima K."/>
            <person name="Hasebe M."/>
            <person name="Fang X."/>
        </authorList>
    </citation>
    <scope>NUCLEOTIDE SEQUENCE [LARGE SCALE GENOMIC DNA]</scope>
    <source>
        <strain evidence="9">cv. St1</strain>
    </source>
</reference>
<dbReference type="PANTHER" id="PTHR31973:SF187">
    <property type="entry name" value="MUTATOR TRANSPOSASE MUDRA PROTEIN"/>
    <property type="match status" value="1"/>
</dbReference>
<feature type="domain" description="Zinc finger PMZ-type" evidence="6">
    <location>
        <begin position="5"/>
        <end position="32"/>
    </location>
</feature>
<evidence type="ECO:0000313" key="7">
    <source>
        <dbReference type="EMBL" id="GAV70303.1"/>
    </source>
</evidence>
<keyword evidence="9" id="KW-1185">Reference proteome</keyword>
<evidence type="ECO:0000256" key="5">
    <source>
        <dbReference type="SAM" id="Phobius"/>
    </source>
</evidence>
<keyword evidence="5" id="KW-0472">Membrane</keyword>
<reference evidence="7" key="2">
    <citation type="journal article" date="2017" name="Nat. Ecol. Evol.">
        <title>Genome of the pitcher plant Cephalotus reveals genetic changes associated with carnivory.</title>
        <authorList>
            <person name="Fukushima K."/>
            <person name="Fang X."/>
            <person name="Alvarez-Ponce D."/>
            <person name="Cai H."/>
            <person name="Carretero-Paulet L."/>
            <person name="Chen C."/>
            <person name="Chang T."/>
            <person name="Farr K.M."/>
            <person name="Fujita T."/>
            <person name="Hiwatashi Y."/>
            <person name="Hoshi Y."/>
            <person name="Imai T."/>
            <person name="Kasahara M."/>
            <person name="Librado P."/>
            <person name="Mao L."/>
            <person name="Mori H."/>
            <person name="Nishiyama T."/>
            <person name="Nozawa M."/>
            <person name="Palfalvi G."/>
            <person name="Pollard S.T."/>
            <person name="Rozas J."/>
            <person name="Sanchez-Gracia A."/>
            <person name="Sankoff D."/>
            <person name="Shibata T.F."/>
            <person name="Shigenobu S."/>
            <person name="Sumikawa N."/>
            <person name="Uzawa T."/>
            <person name="Xie M."/>
            <person name="Zheng C."/>
            <person name="Pollock D.D."/>
            <person name="Albert V.A."/>
            <person name="Li S."/>
            <person name="Hasebe M."/>
        </authorList>
    </citation>
    <scope>NUCLEOTIDE SEQUENCE</scope>
    <source>
        <strain evidence="7">St1</strain>
    </source>
</reference>
<dbReference type="Pfam" id="PF04434">
    <property type="entry name" value="SWIM"/>
    <property type="match status" value="1"/>
</dbReference>
<gene>
    <name evidence="7" type="ORF">CFOL_v3_13801</name>
    <name evidence="8" type="ORF">CFOL_v3_35102</name>
</gene>
<feature type="non-terminal residue" evidence="7">
    <location>
        <position position="1"/>
    </location>
</feature>
<dbReference type="AlphaFoldDB" id="A0A1Q3BRF3"/>
<dbReference type="STRING" id="3775.A0A1Q3BRF3"/>
<dbReference type="SMART" id="SM00575">
    <property type="entry name" value="ZnF_PMZ"/>
    <property type="match status" value="1"/>
</dbReference>
<proteinExistence type="predicted"/>
<feature type="transmembrane region" description="Helical" evidence="5">
    <location>
        <begin position="154"/>
        <end position="175"/>
    </location>
</feature>
<evidence type="ECO:0000256" key="4">
    <source>
        <dbReference type="SAM" id="MobiDB-lite"/>
    </source>
</evidence>
<dbReference type="Proteomes" id="UP000187406">
    <property type="component" value="Unassembled WGS sequence"/>
</dbReference>
<dbReference type="EMBL" id="BDDD01000795">
    <property type="protein sequence ID" value="GAV70303.1"/>
    <property type="molecule type" value="Genomic_DNA"/>
</dbReference>
<comment type="caution">
    <text evidence="7">The sequence shown here is derived from an EMBL/GenBank/DDBJ whole genome shotgun (WGS) entry which is preliminary data.</text>
</comment>
<dbReference type="InterPro" id="IPR006564">
    <property type="entry name" value="Znf_PMZ"/>
</dbReference>
<dbReference type="PANTHER" id="PTHR31973">
    <property type="entry name" value="POLYPROTEIN, PUTATIVE-RELATED"/>
    <property type="match status" value="1"/>
</dbReference>
<sequence length="205" mass="23961">NLQKHTCTCYRWQLTGIPYAHGIAVIQDLRAKLAWDFVDPFYHKETYLRAYTPLIQPINGKDKWPKSLRTPPMPPVQKKQSGRAKVKRIMDPSEPANPYKLKRKHQPYKCTRCGSLGHNKKSFPGEVPVSDRATQRRTTTQKKRVHNLLFTSNLLFAFNYSFSSFIIYYPVLLILQRTKLCMGFSVPIDVSDMDYSLFIMFYITY</sequence>
<keyword evidence="2" id="KW-0863">Zinc-finger</keyword>
<protein>
    <recommendedName>
        <fullName evidence="6">Zinc finger PMZ-type domain-containing protein</fullName>
    </recommendedName>
</protein>
<evidence type="ECO:0000313" key="9">
    <source>
        <dbReference type="Proteomes" id="UP000187406"/>
    </source>
</evidence>
<organism evidence="7 9">
    <name type="scientific">Cephalotus follicularis</name>
    <name type="common">Albany pitcher plant</name>
    <dbReference type="NCBI Taxonomy" id="3775"/>
    <lineage>
        <taxon>Eukaryota</taxon>
        <taxon>Viridiplantae</taxon>
        <taxon>Streptophyta</taxon>
        <taxon>Embryophyta</taxon>
        <taxon>Tracheophyta</taxon>
        <taxon>Spermatophyta</taxon>
        <taxon>Magnoliopsida</taxon>
        <taxon>eudicotyledons</taxon>
        <taxon>Gunneridae</taxon>
        <taxon>Pentapetalae</taxon>
        <taxon>rosids</taxon>
        <taxon>fabids</taxon>
        <taxon>Oxalidales</taxon>
        <taxon>Cephalotaceae</taxon>
        <taxon>Cephalotus</taxon>
    </lineage>
</organism>
<evidence type="ECO:0000313" key="8">
    <source>
        <dbReference type="EMBL" id="GAV91712.1"/>
    </source>
</evidence>
<evidence type="ECO:0000256" key="3">
    <source>
        <dbReference type="ARBA" id="ARBA00022833"/>
    </source>
</evidence>